<evidence type="ECO:0000313" key="2">
    <source>
        <dbReference type="Proteomes" id="UP001248819"/>
    </source>
</evidence>
<dbReference type="Proteomes" id="UP001248819">
    <property type="component" value="Unassembled WGS sequence"/>
</dbReference>
<accession>A0ABU3D0K6</accession>
<protein>
    <submittedName>
        <fullName evidence="1">Uncharacterized protein</fullName>
    </submittedName>
</protein>
<name>A0ABU3D0K6_9FLAO</name>
<dbReference type="EMBL" id="JAVRHP010000359">
    <property type="protein sequence ID" value="MDT0652033.1"/>
    <property type="molecule type" value="Genomic_DNA"/>
</dbReference>
<dbReference type="RefSeq" id="WP_311486092.1">
    <property type="nucleotide sequence ID" value="NZ_JAVRHP010000359.1"/>
</dbReference>
<gene>
    <name evidence="1" type="ORF">RM529_17980</name>
</gene>
<sequence>ASKTATVTVEDDIAPTVRTQNITVQLDANGNATISAEDIDNGSGDNCQIQSRSLNITNFNCSNVGYNSVELTVTDVNGN</sequence>
<organism evidence="1 2">
    <name type="scientific">Autumnicola edwardsiae</name>
    <dbReference type="NCBI Taxonomy" id="3075594"/>
    <lineage>
        <taxon>Bacteria</taxon>
        <taxon>Pseudomonadati</taxon>
        <taxon>Bacteroidota</taxon>
        <taxon>Flavobacteriia</taxon>
        <taxon>Flavobacteriales</taxon>
        <taxon>Flavobacteriaceae</taxon>
        <taxon>Autumnicola</taxon>
    </lineage>
</organism>
<reference evidence="1 2" key="1">
    <citation type="submission" date="2023-09" db="EMBL/GenBank/DDBJ databases">
        <authorList>
            <person name="Rey-Velasco X."/>
        </authorList>
    </citation>
    <scope>NUCLEOTIDE SEQUENCE [LARGE SCALE GENOMIC DNA]</scope>
    <source>
        <strain evidence="1 2">F297</strain>
    </source>
</reference>
<evidence type="ECO:0000313" key="1">
    <source>
        <dbReference type="EMBL" id="MDT0652033.1"/>
    </source>
</evidence>
<proteinExistence type="predicted"/>
<feature type="non-terminal residue" evidence="1">
    <location>
        <position position="79"/>
    </location>
</feature>
<feature type="non-terminal residue" evidence="1">
    <location>
        <position position="1"/>
    </location>
</feature>
<keyword evidence="2" id="KW-1185">Reference proteome</keyword>
<comment type="caution">
    <text evidence="1">The sequence shown here is derived from an EMBL/GenBank/DDBJ whole genome shotgun (WGS) entry which is preliminary data.</text>
</comment>